<dbReference type="InterPro" id="IPR050276">
    <property type="entry name" value="MshD_Acetyltransferase"/>
</dbReference>
<protein>
    <submittedName>
        <fullName evidence="2">GNAT family N-acetyltransferase</fullName>
    </submittedName>
</protein>
<comment type="caution">
    <text evidence="2">The sequence shown here is derived from an EMBL/GenBank/DDBJ whole genome shotgun (WGS) entry which is preliminary data.</text>
</comment>
<dbReference type="InterPro" id="IPR013653">
    <property type="entry name" value="GCN5-like_dom"/>
</dbReference>
<evidence type="ECO:0000259" key="1">
    <source>
        <dbReference type="PROSITE" id="PS51186"/>
    </source>
</evidence>
<dbReference type="AlphaFoldDB" id="A0A558AU91"/>
<sequence>MELTLKKADREDAAAIAKVQVDSWRTTYRGIVDEAYLDNLKYADRERVWSQAVEQNPIFILADETDEVVGFAIGGTERSGDFEGYDSELYAIYLYESVQGQGGGRRLVEAVAGNLAERGFDKMVIAVLAENPACRFYERMGGQKIGQEEIEIGQFKHTELIYGFDLKKMI</sequence>
<dbReference type="OrthoDB" id="5292888at2"/>
<dbReference type="PROSITE" id="PS51186">
    <property type="entry name" value="GNAT"/>
    <property type="match status" value="1"/>
</dbReference>
<organism evidence="2 3">
    <name type="scientific">Salinicoccus cyprini</name>
    <dbReference type="NCBI Taxonomy" id="2493691"/>
    <lineage>
        <taxon>Bacteria</taxon>
        <taxon>Bacillati</taxon>
        <taxon>Bacillota</taxon>
        <taxon>Bacilli</taxon>
        <taxon>Bacillales</taxon>
        <taxon>Staphylococcaceae</taxon>
        <taxon>Salinicoccus</taxon>
    </lineage>
</organism>
<dbReference type="InterPro" id="IPR016181">
    <property type="entry name" value="Acyl_CoA_acyltransferase"/>
</dbReference>
<dbReference type="GO" id="GO:0016747">
    <property type="term" value="F:acyltransferase activity, transferring groups other than amino-acyl groups"/>
    <property type="evidence" value="ECO:0007669"/>
    <property type="project" value="InterPro"/>
</dbReference>
<dbReference type="RefSeq" id="WP_145288904.1">
    <property type="nucleotide sequence ID" value="NZ_VMSJ01000003.1"/>
</dbReference>
<dbReference type="SUPFAM" id="SSF55729">
    <property type="entry name" value="Acyl-CoA N-acyltransferases (Nat)"/>
    <property type="match status" value="1"/>
</dbReference>
<evidence type="ECO:0000313" key="3">
    <source>
        <dbReference type="Proteomes" id="UP000315103"/>
    </source>
</evidence>
<accession>A0A558AU91</accession>
<dbReference type="InterPro" id="IPR000182">
    <property type="entry name" value="GNAT_dom"/>
</dbReference>
<keyword evidence="3" id="KW-1185">Reference proteome</keyword>
<feature type="domain" description="N-acetyltransferase" evidence="1">
    <location>
        <begin position="3"/>
        <end position="170"/>
    </location>
</feature>
<dbReference type="EMBL" id="VMSJ01000003">
    <property type="protein sequence ID" value="TVT27825.1"/>
    <property type="molecule type" value="Genomic_DNA"/>
</dbReference>
<keyword evidence="2" id="KW-0808">Transferase</keyword>
<evidence type="ECO:0000313" key="2">
    <source>
        <dbReference type="EMBL" id="TVT27825.1"/>
    </source>
</evidence>
<name>A0A558AU91_9STAP</name>
<dbReference type="CDD" id="cd04301">
    <property type="entry name" value="NAT_SF"/>
    <property type="match status" value="1"/>
</dbReference>
<dbReference type="Proteomes" id="UP000315103">
    <property type="component" value="Unassembled WGS sequence"/>
</dbReference>
<dbReference type="Pfam" id="PF08445">
    <property type="entry name" value="FR47"/>
    <property type="match status" value="1"/>
</dbReference>
<proteinExistence type="predicted"/>
<dbReference type="PANTHER" id="PTHR43617">
    <property type="entry name" value="L-AMINO ACID N-ACETYLTRANSFERASE"/>
    <property type="match status" value="1"/>
</dbReference>
<reference evidence="2 3" key="1">
    <citation type="submission" date="2019-07" db="EMBL/GenBank/DDBJ databases">
        <title>Salinicoccus cyprini sp. nov., isolated from gastro-intestinal tract of mirror carp, Cyprinus carpio var. specularis, collected from Gobind Sagar Reservoir, Himachal Pradesh, India.</title>
        <authorList>
            <person name="Talwar C."/>
            <person name="Singh A.K."/>
            <person name="Lal R."/>
            <person name="Negi R.K."/>
        </authorList>
    </citation>
    <scope>NUCLEOTIDE SEQUENCE [LARGE SCALE GENOMIC DNA]</scope>
    <source>
        <strain evidence="2 3">CT19</strain>
    </source>
</reference>
<dbReference type="PANTHER" id="PTHR43617:SF30">
    <property type="entry name" value="HISTONE ACETYLTRANSFERASE"/>
    <property type="match status" value="1"/>
</dbReference>
<gene>
    <name evidence="2" type="ORF">FO441_08960</name>
</gene>
<dbReference type="Gene3D" id="3.40.630.30">
    <property type="match status" value="1"/>
</dbReference>